<name>A0A220XIR5_NILLU</name>
<keyword evidence="1" id="KW-0732">Signal</keyword>
<evidence type="ECO:0000313" key="2">
    <source>
        <dbReference type="EMBL" id="ASL05020.1"/>
    </source>
</evidence>
<feature type="chain" id="PRO_5012058506" evidence="1">
    <location>
        <begin position="19"/>
        <end position="150"/>
    </location>
</feature>
<accession>A0A220XIR5</accession>
<protein>
    <submittedName>
        <fullName evidence="2">Uncharacterized protein</fullName>
    </submittedName>
</protein>
<organism evidence="2">
    <name type="scientific">Nilaparvata lugens</name>
    <name type="common">Brown planthopper</name>
    <dbReference type="NCBI Taxonomy" id="108931"/>
    <lineage>
        <taxon>Eukaryota</taxon>
        <taxon>Metazoa</taxon>
        <taxon>Ecdysozoa</taxon>
        <taxon>Arthropoda</taxon>
        <taxon>Hexapoda</taxon>
        <taxon>Insecta</taxon>
        <taxon>Pterygota</taxon>
        <taxon>Neoptera</taxon>
        <taxon>Paraneoptera</taxon>
        <taxon>Hemiptera</taxon>
        <taxon>Auchenorrhyncha</taxon>
        <taxon>Fulgoroidea</taxon>
        <taxon>Delphacidae</taxon>
        <taxon>Delphacinae</taxon>
        <taxon>Nilaparvata</taxon>
    </lineage>
</organism>
<evidence type="ECO:0000256" key="1">
    <source>
        <dbReference type="SAM" id="SignalP"/>
    </source>
</evidence>
<proteinExistence type="evidence at transcript level"/>
<dbReference type="EMBL" id="MF278714">
    <property type="protein sequence ID" value="ASL05020.1"/>
    <property type="molecule type" value="mRNA"/>
</dbReference>
<sequence>MNVILLLSLMNIILLIQAETSEVYLFNLLDGGRTGYVSVSDVVRVNNVKEKIIGKGSAVEALKDAISKYENGRVCRSEFDGIVQGISGIKATVDLTKYLGRGKRILDYHQVKELLGITNDELDRRIFHGDNMTGNGPYVEPKVLARILNE</sequence>
<dbReference type="AlphaFoldDB" id="A0A220XIR5"/>
<feature type="signal peptide" evidence="1">
    <location>
        <begin position="1"/>
        <end position="18"/>
    </location>
</feature>
<reference evidence="2" key="1">
    <citation type="submission" date="2017-06" db="EMBL/GenBank/DDBJ databases">
        <title>Secretome analysis and in planta expression of salivary proteins reveals a potential large effector repertoire of the brown planthopper, Nilaparvata lugens.</title>
        <authorList>
            <person name="Rao W."/>
            <person name="Zheng X."/>
            <person name="Liu B."/>
            <person name="Du B."/>
            <person name="He G."/>
        </authorList>
    </citation>
    <scope>NUCLEOTIDE SEQUENCE</scope>
</reference>